<dbReference type="EMBL" id="CP026309">
    <property type="protein sequence ID" value="AUV82311.1"/>
    <property type="molecule type" value="Genomic_DNA"/>
</dbReference>
<feature type="compositionally biased region" description="Basic and acidic residues" evidence="1">
    <location>
        <begin position="1"/>
        <end position="13"/>
    </location>
</feature>
<feature type="region of interest" description="Disordered" evidence="1">
    <location>
        <begin position="1"/>
        <end position="38"/>
    </location>
</feature>
<dbReference type="InterPro" id="IPR011051">
    <property type="entry name" value="RmlC_Cupin_sf"/>
</dbReference>
<dbReference type="InterPro" id="IPR013096">
    <property type="entry name" value="Cupin_2"/>
</dbReference>
<dbReference type="OrthoDB" id="199885at2157"/>
<proteinExistence type="predicted"/>
<dbReference type="InterPro" id="IPR014710">
    <property type="entry name" value="RmlC-like_jellyroll"/>
</dbReference>
<dbReference type="GeneID" id="86192746"/>
<dbReference type="KEGG" id="srub:C2R22_12210"/>
<dbReference type="CDD" id="cd02209">
    <property type="entry name" value="cupin_XRE_C"/>
    <property type="match status" value="1"/>
</dbReference>
<dbReference type="AlphaFoldDB" id="A0A2I8VK64"/>
<dbReference type="RefSeq" id="WP_103426000.1">
    <property type="nucleotide sequence ID" value="NZ_CP026309.1"/>
</dbReference>
<dbReference type="Pfam" id="PF07883">
    <property type="entry name" value="Cupin_2"/>
    <property type="match status" value="1"/>
</dbReference>
<feature type="compositionally biased region" description="Basic and acidic residues" evidence="1">
    <location>
        <begin position="20"/>
        <end position="37"/>
    </location>
</feature>
<dbReference type="Gene3D" id="2.60.120.10">
    <property type="entry name" value="Jelly Rolls"/>
    <property type="match status" value="1"/>
</dbReference>
<feature type="domain" description="Cupin type-2" evidence="2">
    <location>
        <begin position="62"/>
        <end position="129"/>
    </location>
</feature>
<reference evidence="3 4" key="1">
    <citation type="submission" date="2018-01" db="EMBL/GenBank/DDBJ databases">
        <title>Complete genome sequence of Salinigranum rubrum GX10T, an extremely halophilic archaeon isolated from a marine solar saltern.</title>
        <authorList>
            <person name="Han S."/>
        </authorList>
    </citation>
    <scope>NUCLEOTIDE SEQUENCE [LARGE SCALE GENOMIC DNA]</scope>
    <source>
        <strain evidence="3 4">GX10</strain>
    </source>
</reference>
<dbReference type="SUPFAM" id="SSF51182">
    <property type="entry name" value="RmlC-like cupins"/>
    <property type="match status" value="1"/>
</dbReference>
<organism evidence="3 4">
    <name type="scientific">Salinigranum rubrum</name>
    <dbReference type="NCBI Taxonomy" id="755307"/>
    <lineage>
        <taxon>Archaea</taxon>
        <taxon>Methanobacteriati</taxon>
        <taxon>Methanobacteriota</taxon>
        <taxon>Stenosarchaea group</taxon>
        <taxon>Halobacteria</taxon>
        <taxon>Halobacteriales</taxon>
        <taxon>Haloferacaceae</taxon>
        <taxon>Salinigranum</taxon>
    </lineage>
</organism>
<sequence>MKTGQEGRSRRADASVSEAEPPRRGVPETRTGARETEDCSFDAFEGAGRPFESDGEPAVVRLHLAAGEAVASHSHPGKRVVFFVVDGRFEVRLDDDVYRVGAGDCLRFDGEHEIAPRATDDGPATALVVLARR</sequence>
<accession>A0A2I8VK64</accession>
<gene>
    <name evidence="3" type="ORF">C2R22_12210</name>
</gene>
<evidence type="ECO:0000256" key="1">
    <source>
        <dbReference type="SAM" id="MobiDB-lite"/>
    </source>
</evidence>
<name>A0A2I8VK64_9EURY</name>
<evidence type="ECO:0000313" key="4">
    <source>
        <dbReference type="Proteomes" id="UP000236584"/>
    </source>
</evidence>
<evidence type="ECO:0000313" key="3">
    <source>
        <dbReference type="EMBL" id="AUV82311.1"/>
    </source>
</evidence>
<protein>
    <recommendedName>
        <fullName evidence="2">Cupin type-2 domain-containing protein</fullName>
    </recommendedName>
</protein>
<keyword evidence="4" id="KW-1185">Reference proteome</keyword>
<evidence type="ECO:0000259" key="2">
    <source>
        <dbReference type="Pfam" id="PF07883"/>
    </source>
</evidence>
<dbReference type="Proteomes" id="UP000236584">
    <property type="component" value="Chromosome"/>
</dbReference>